<comment type="caution">
    <text evidence="2">The sequence shown here is derived from an EMBL/GenBank/DDBJ whole genome shotgun (WGS) entry which is preliminary data.</text>
</comment>
<name>A0AAN7VLZ6_9PEZI</name>
<dbReference type="AlphaFoldDB" id="A0AAN7VLZ6"/>
<dbReference type="Gene3D" id="3.40.390.10">
    <property type="entry name" value="Collagenase (Catalytic Domain)"/>
    <property type="match status" value="1"/>
</dbReference>
<dbReference type="GO" id="GO:0004222">
    <property type="term" value="F:metalloendopeptidase activity"/>
    <property type="evidence" value="ECO:0007669"/>
    <property type="project" value="InterPro"/>
</dbReference>
<dbReference type="GO" id="GO:0006508">
    <property type="term" value="P:proteolysis"/>
    <property type="evidence" value="ECO:0007669"/>
    <property type="project" value="InterPro"/>
</dbReference>
<dbReference type="InterPro" id="IPR001506">
    <property type="entry name" value="Peptidase_M12A"/>
</dbReference>
<evidence type="ECO:0000313" key="2">
    <source>
        <dbReference type="EMBL" id="KAK5692558.1"/>
    </source>
</evidence>
<sequence>MLHQATNDVLEPQHLALLTSKYWGASGVRLTVSFLDNPKVDLRTRILGHMNAWAAFANVQFTEIASGGQVRITRMVRDGYWSYLGTDIRSILPHEPTMNLDSFSMDTPDSEFTRVIRHETDHTLGFPHEHMRSQIVNQIDVEKAIAYFGRTQDWTREQVTRQVLTPLNNALIIKTKKADEESIMCYSLPAEIMKDNIAVLGGLDINASDGDFAARVYPPKILVSAL</sequence>
<proteinExistence type="predicted"/>
<accession>A0AAN7VLZ6</accession>
<dbReference type="SUPFAM" id="SSF55486">
    <property type="entry name" value="Metalloproteases ('zincins'), catalytic domain"/>
    <property type="match status" value="1"/>
</dbReference>
<feature type="domain" description="Peptidase M12A" evidence="1">
    <location>
        <begin position="41"/>
        <end position="155"/>
    </location>
</feature>
<reference evidence="2" key="1">
    <citation type="submission" date="2023-08" db="EMBL/GenBank/DDBJ databases">
        <title>Black Yeasts Isolated from many extreme environments.</title>
        <authorList>
            <person name="Coleine C."/>
            <person name="Stajich J.E."/>
            <person name="Selbmann L."/>
        </authorList>
    </citation>
    <scope>NUCLEOTIDE SEQUENCE</scope>
    <source>
        <strain evidence="2">CCFEE 5810</strain>
    </source>
</reference>
<evidence type="ECO:0000259" key="1">
    <source>
        <dbReference type="Pfam" id="PF01400"/>
    </source>
</evidence>
<dbReference type="Pfam" id="PF01400">
    <property type="entry name" value="Astacin"/>
    <property type="match status" value="1"/>
</dbReference>
<dbReference type="InterPro" id="IPR024079">
    <property type="entry name" value="MetalloPept_cat_dom_sf"/>
</dbReference>
<dbReference type="Proteomes" id="UP001310594">
    <property type="component" value="Unassembled WGS sequence"/>
</dbReference>
<dbReference type="EMBL" id="JAVRQU010000019">
    <property type="protein sequence ID" value="KAK5692558.1"/>
    <property type="molecule type" value="Genomic_DNA"/>
</dbReference>
<gene>
    <name evidence="2" type="ORF">LTR97_010869</name>
</gene>
<evidence type="ECO:0000313" key="3">
    <source>
        <dbReference type="Proteomes" id="UP001310594"/>
    </source>
</evidence>
<organism evidence="2 3">
    <name type="scientific">Elasticomyces elasticus</name>
    <dbReference type="NCBI Taxonomy" id="574655"/>
    <lineage>
        <taxon>Eukaryota</taxon>
        <taxon>Fungi</taxon>
        <taxon>Dikarya</taxon>
        <taxon>Ascomycota</taxon>
        <taxon>Pezizomycotina</taxon>
        <taxon>Dothideomycetes</taxon>
        <taxon>Dothideomycetidae</taxon>
        <taxon>Mycosphaerellales</taxon>
        <taxon>Teratosphaeriaceae</taxon>
        <taxon>Elasticomyces</taxon>
    </lineage>
</organism>
<protein>
    <recommendedName>
        <fullName evidence="1">Peptidase M12A domain-containing protein</fullName>
    </recommendedName>
</protein>